<dbReference type="EMBL" id="JADAQX010000217">
    <property type="protein sequence ID" value="KAF8821196.1"/>
    <property type="molecule type" value="Genomic_DNA"/>
</dbReference>
<evidence type="ECO:0000256" key="1">
    <source>
        <dbReference type="ARBA" id="ARBA00001954"/>
    </source>
</evidence>
<gene>
    <name evidence="13" type="primary">JMJD6a</name>
    <name evidence="13" type="ORF">IE077_002335</name>
</gene>
<feature type="domain" description="JmjC" evidence="12">
    <location>
        <begin position="180"/>
        <end position="342"/>
    </location>
</feature>
<evidence type="ECO:0000256" key="11">
    <source>
        <dbReference type="ARBA" id="ARBA00038068"/>
    </source>
</evidence>
<evidence type="ECO:0000256" key="7">
    <source>
        <dbReference type="ARBA" id="ARBA00023004"/>
    </source>
</evidence>
<dbReference type="Pfam" id="PF02373">
    <property type="entry name" value="JmjC"/>
    <property type="match status" value="1"/>
</dbReference>
<sequence>MESSSSPLCSTISAASLPNPSLPLSPSPMVSSGSPSVVYDHRKSESIIYYAKKQHRTDIRPRNWSKNSYFKSSLCEHALTLISTVPYLDRSLSTVEEFYSLYEKAGIPVILRGWIDDWPAFSEWTLEKLEKNYKRSSFKVGEDDDGHRIKMRMKYFMDYLRHQQDDSPLYLFESAVEERISTSKLLKDWQVPDVFPFDLHGLLGEEMRPPYRWFCIGPKRSGSSIHIDPMGTSAWNALIQGYKWWVMCPSGTDKTIVKGKHLWKEGEADEAIVWFDKILPRIKATYPQVKFLEVVQKAGEVIFVPPGWWHAVLNLNDSISCTQNFVSPANFDLAWICARQSRPKLAYVWLNRLKYFLPELHARAVYLNECVCS</sequence>
<evidence type="ECO:0000313" key="14">
    <source>
        <dbReference type="Proteomes" id="UP000823046"/>
    </source>
</evidence>
<keyword evidence="10" id="KW-0539">Nucleus</keyword>
<comment type="caution">
    <text evidence="13">The sequence shown here is derived from an EMBL/GenBank/DDBJ whole genome shotgun (WGS) entry which is preliminary data.</text>
</comment>
<keyword evidence="4" id="KW-0156">Chromatin regulator</keyword>
<dbReference type="SMART" id="SM00558">
    <property type="entry name" value="JmjC"/>
    <property type="match status" value="1"/>
</dbReference>
<keyword evidence="7" id="KW-0408">Iron</keyword>
<evidence type="ECO:0000256" key="9">
    <source>
        <dbReference type="ARBA" id="ARBA00023163"/>
    </source>
</evidence>
<keyword evidence="3" id="KW-0479">Metal-binding</keyword>
<evidence type="ECO:0000256" key="4">
    <source>
        <dbReference type="ARBA" id="ARBA00022853"/>
    </source>
</evidence>
<reference evidence="13 14" key="1">
    <citation type="journal article" date="2020" name="bioRxiv">
        <title>Metabolic contributions of an alphaproteobacterial endosymbiont in the apicomplexan Cardiosporidium cionae.</title>
        <authorList>
            <person name="Hunter E.S."/>
            <person name="Paight C.J."/>
            <person name="Lane C.E."/>
        </authorList>
    </citation>
    <scope>NUCLEOTIDE SEQUENCE [LARGE SCALE GENOMIC DNA]</scope>
    <source>
        <strain evidence="13">ESH_2018</strain>
    </source>
</reference>
<dbReference type="InterPro" id="IPR003347">
    <property type="entry name" value="JmjC_dom"/>
</dbReference>
<evidence type="ECO:0000256" key="6">
    <source>
        <dbReference type="ARBA" id="ARBA00023002"/>
    </source>
</evidence>
<accession>A0ABQ7JB15</accession>
<organism evidence="13 14">
    <name type="scientific">Cardiosporidium cionae</name>
    <dbReference type="NCBI Taxonomy" id="476202"/>
    <lineage>
        <taxon>Eukaryota</taxon>
        <taxon>Sar</taxon>
        <taxon>Alveolata</taxon>
        <taxon>Apicomplexa</taxon>
        <taxon>Aconoidasida</taxon>
        <taxon>Nephromycida</taxon>
        <taxon>Cardiosporidium</taxon>
    </lineage>
</organism>
<dbReference type="Proteomes" id="UP000823046">
    <property type="component" value="Unassembled WGS sequence"/>
</dbReference>
<evidence type="ECO:0000313" key="13">
    <source>
        <dbReference type="EMBL" id="KAF8821196.1"/>
    </source>
</evidence>
<dbReference type="Gene3D" id="1.20.1280.270">
    <property type="match status" value="1"/>
</dbReference>
<dbReference type="PROSITE" id="PS51184">
    <property type="entry name" value="JMJC"/>
    <property type="match status" value="1"/>
</dbReference>
<keyword evidence="5" id="KW-0223">Dioxygenase</keyword>
<comment type="cofactor">
    <cofactor evidence="1">
        <name>Fe(2+)</name>
        <dbReference type="ChEBI" id="CHEBI:29033"/>
    </cofactor>
</comment>
<evidence type="ECO:0000256" key="8">
    <source>
        <dbReference type="ARBA" id="ARBA00023015"/>
    </source>
</evidence>
<keyword evidence="8" id="KW-0805">Transcription regulation</keyword>
<keyword evidence="9" id="KW-0804">Transcription</keyword>
<name>A0ABQ7JB15_9APIC</name>
<evidence type="ECO:0000256" key="10">
    <source>
        <dbReference type="ARBA" id="ARBA00023242"/>
    </source>
</evidence>
<keyword evidence="6" id="KW-0560">Oxidoreductase</keyword>
<protein>
    <submittedName>
        <fullName evidence="13">Histone lysine demethylase JMJD6a</fullName>
    </submittedName>
</protein>
<evidence type="ECO:0000259" key="12">
    <source>
        <dbReference type="PROSITE" id="PS51184"/>
    </source>
</evidence>
<evidence type="ECO:0000256" key="5">
    <source>
        <dbReference type="ARBA" id="ARBA00022964"/>
    </source>
</evidence>
<dbReference type="SUPFAM" id="SSF51197">
    <property type="entry name" value="Clavaminate synthase-like"/>
    <property type="match status" value="1"/>
</dbReference>
<proteinExistence type="inferred from homology"/>
<dbReference type="InterPro" id="IPR050910">
    <property type="entry name" value="JMJD6_ArgDemeth/LysHydrox"/>
</dbReference>
<dbReference type="Gene3D" id="2.60.120.650">
    <property type="entry name" value="Cupin"/>
    <property type="match status" value="1"/>
</dbReference>
<evidence type="ECO:0000256" key="3">
    <source>
        <dbReference type="ARBA" id="ARBA00022723"/>
    </source>
</evidence>
<comment type="subcellular location">
    <subcellularLocation>
        <location evidence="2">Nucleus</location>
    </subcellularLocation>
</comment>
<dbReference type="PANTHER" id="PTHR12480:SF32">
    <property type="entry name" value="BIFUNCTIONAL ARGININE DEMETHYLASE AND LYSYL-HYDROXYLASE JMJD6"/>
    <property type="match status" value="1"/>
</dbReference>
<dbReference type="PANTHER" id="PTHR12480">
    <property type="entry name" value="ARGININE DEMETHYLASE AND LYSYL-HYDROXYLASE JMJD"/>
    <property type="match status" value="1"/>
</dbReference>
<keyword evidence="14" id="KW-1185">Reference proteome</keyword>
<comment type="similarity">
    <text evidence="11">Belongs to the JMJD6 family.</text>
</comment>
<evidence type="ECO:0000256" key="2">
    <source>
        <dbReference type="ARBA" id="ARBA00004123"/>
    </source>
</evidence>